<dbReference type="AlphaFoldDB" id="Q0CSP0"/>
<dbReference type="RefSeq" id="XP_001212472.1">
    <property type="nucleotide sequence ID" value="XM_001212472.1"/>
</dbReference>
<dbReference type="GO" id="GO:0045271">
    <property type="term" value="C:respiratory chain complex I"/>
    <property type="evidence" value="ECO:0007669"/>
    <property type="project" value="InterPro"/>
</dbReference>
<keyword evidence="4" id="KW-1133">Transmembrane helix</keyword>
<dbReference type="VEuPathDB" id="FungiDB:ATEG_03294"/>
<evidence type="ECO:0000313" key="8">
    <source>
        <dbReference type="EMBL" id="EAU36568.1"/>
    </source>
</evidence>
<name>Q0CSP0_ASPTN</name>
<evidence type="ECO:0000256" key="4">
    <source>
        <dbReference type="ARBA" id="ARBA00022989"/>
    </source>
</evidence>
<evidence type="ECO:0000256" key="6">
    <source>
        <dbReference type="ARBA" id="ARBA00023136"/>
    </source>
</evidence>
<reference evidence="9" key="1">
    <citation type="submission" date="2005-09" db="EMBL/GenBank/DDBJ databases">
        <title>Annotation of the Aspergillus terreus NIH2624 genome.</title>
        <authorList>
            <person name="Birren B.W."/>
            <person name="Lander E.S."/>
            <person name="Galagan J.E."/>
            <person name="Nusbaum C."/>
            <person name="Devon K."/>
            <person name="Henn M."/>
            <person name="Ma L.-J."/>
            <person name="Jaffe D.B."/>
            <person name="Butler J."/>
            <person name="Alvarez P."/>
            <person name="Gnerre S."/>
            <person name="Grabherr M."/>
            <person name="Kleber M."/>
            <person name="Mauceli E.W."/>
            <person name="Brockman W."/>
            <person name="Rounsley S."/>
            <person name="Young S.K."/>
            <person name="LaButti K."/>
            <person name="Pushparaj V."/>
            <person name="DeCaprio D."/>
            <person name="Crawford M."/>
            <person name="Koehrsen M."/>
            <person name="Engels R."/>
            <person name="Montgomery P."/>
            <person name="Pearson M."/>
            <person name="Howarth C."/>
            <person name="Larson L."/>
            <person name="Luoma S."/>
            <person name="White J."/>
            <person name="Alvarado L."/>
            <person name="Kodira C.D."/>
            <person name="Zeng Q."/>
            <person name="Oleary S."/>
            <person name="Yandava C."/>
            <person name="Denning D.W."/>
            <person name="Nierman W.C."/>
            <person name="Milne T."/>
            <person name="Madden K."/>
        </authorList>
    </citation>
    <scope>NUCLEOTIDE SEQUENCE [LARGE SCALE GENOMIC DNA]</scope>
    <source>
        <strain evidence="9">NIH 2624 / FGSC A1156</strain>
    </source>
</reference>
<accession>Q0CSP0</accession>
<dbReference type="GO" id="GO:0005743">
    <property type="term" value="C:mitochondrial inner membrane"/>
    <property type="evidence" value="ECO:0007669"/>
    <property type="project" value="UniProtKB-SubCell"/>
</dbReference>
<dbReference type="EMBL" id="CH476597">
    <property type="protein sequence ID" value="EAU36568.1"/>
    <property type="molecule type" value="Genomic_DNA"/>
</dbReference>
<keyword evidence="5" id="KW-0496">Mitochondrion</keyword>
<evidence type="ECO:0000256" key="7">
    <source>
        <dbReference type="SAM" id="MobiDB-lite"/>
    </source>
</evidence>
<dbReference type="OMA" id="TTHTEDH"/>
<evidence type="ECO:0000256" key="1">
    <source>
        <dbReference type="ARBA" id="ARBA00004448"/>
    </source>
</evidence>
<gene>
    <name evidence="8" type="ORF">ATEG_03294</name>
</gene>
<comment type="subcellular location">
    <subcellularLocation>
        <location evidence="1">Mitochondrion inner membrane</location>
        <topology evidence="1">Multi-pass membrane protein</topology>
    </subcellularLocation>
</comment>
<feature type="region of interest" description="Disordered" evidence="7">
    <location>
        <begin position="1"/>
        <end position="83"/>
    </location>
</feature>
<protein>
    <recommendedName>
        <fullName evidence="10">NADH-ubiquinone oxidoreductase 213 kDa subunit</fullName>
    </recommendedName>
</protein>
<keyword evidence="6" id="KW-0472">Membrane</keyword>
<dbReference type="HOGENOM" id="CLU_088319_0_0_1"/>
<evidence type="ECO:0000256" key="3">
    <source>
        <dbReference type="ARBA" id="ARBA00022792"/>
    </source>
</evidence>
<dbReference type="PANTHER" id="PTHR21382">
    <property type="entry name" value="NADH-UBIQUINONE OXIDOREDUCTASE SUBUNIT"/>
    <property type="match status" value="1"/>
</dbReference>
<dbReference type="GeneID" id="4318115"/>
<evidence type="ECO:0008006" key="10">
    <source>
        <dbReference type="Google" id="ProtNLM"/>
    </source>
</evidence>
<proteinExistence type="predicted"/>
<dbReference type="Pfam" id="PF02466">
    <property type="entry name" value="Tim17"/>
    <property type="match status" value="1"/>
</dbReference>
<dbReference type="PANTHER" id="PTHR21382:SF1">
    <property type="entry name" value="NADH DEHYDROGENASE [UBIQUINONE] 1 ALPHA SUBCOMPLEX SUBUNIT 11"/>
    <property type="match status" value="1"/>
</dbReference>
<evidence type="ECO:0000256" key="5">
    <source>
        <dbReference type="ARBA" id="ARBA00023128"/>
    </source>
</evidence>
<evidence type="ECO:0000256" key="2">
    <source>
        <dbReference type="ARBA" id="ARBA00022692"/>
    </source>
</evidence>
<evidence type="ECO:0000313" key="9">
    <source>
        <dbReference type="Proteomes" id="UP000007963"/>
    </source>
</evidence>
<feature type="compositionally biased region" description="Polar residues" evidence="7">
    <location>
        <begin position="44"/>
        <end position="53"/>
    </location>
</feature>
<dbReference type="Proteomes" id="UP000007963">
    <property type="component" value="Unassembled WGS sequence"/>
</dbReference>
<dbReference type="GO" id="GO:0006120">
    <property type="term" value="P:mitochondrial electron transport, NADH to ubiquinone"/>
    <property type="evidence" value="ECO:0007669"/>
    <property type="project" value="InterPro"/>
</dbReference>
<dbReference type="InterPro" id="IPR039205">
    <property type="entry name" value="NDUFA11"/>
</dbReference>
<keyword evidence="3" id="KW-0999">Mitochondrion inner membrane</keyword>
<dbReference type="OrthoDB" id="1913277at2759"/>
<organism evidence="8 9">
    <name type="scientific">Aspergillus terreus (strain NIH 2624 / FGSC A1156)</name>
    <dbReference type="NCBI Taxonomy" id="341663"/>
    <lineage>
        <taxon>Eukaryota</taxon>
        <taxon>Fungi</taxon>
        <taxon>Dikarya</taxon>
        <taxon>Ascomycota</taxon>
        <taxon>Pezizomycotina</taxon>
        <taxon>Eurotiomycetes</taxon>
        <taxon>Eurotiomycetidae</taxon>
        <taxon>Eurotiales</taxon>
        <taxon>Aspergillaceae</taxon>
        <taxon>Aspergillus</taxon>
        <taxon>Aspergillus subgen. Circumdati</taxon>
    </lineage>
</organism>
<keyword evidence="2" id="KW-0812">Transmembrane</keyword>
<dbReference type="STRING" id="341663.Q0CSP0"/>
<sequence length="272" mass="29254">MSLRSTPRPRDGSIGHLVKQYSRSTGSFPPWAGKAVSRGRTDDVQNPISSTIPGSPRPLVALDQFQPPPPPPTATMTTHTEDHSYHPKDAIGASLKTTMLTGGVGLFASAVQNTLVRKNVGPWGVFVRSGGTIGVFAAMGGTYEFVKTASANLREKDDHWNVALGGFFSGAILGLRARTFPALLGYGAALATAMGAFEYTGGSLWGYKKDTDVDEFERRQQLRKAYRTPAEQTFAELGEGRGIYGPGYAERRAERIKETYGIDVPTSQVPAS</sequence>
<dbReference type="eggNOG" id="ENOG502S81D">
    <property type="taxonomic scope" value="Eukaryota"/>
</dbReference>